<organism evidence="1 2">
    <name type="scientific">Pangasianodon gigas</name>
    <name type="common">Mekong giant catfish</name>
    <name type="synonym">Pangasius gigas</name>
    <dbReference type="NCBI Taxonomy" id="30993"/>
    <lineage>
        <taxon>Eukaryota</taxon>
        <taxon>Metazoa</taxon>
        <taxon>Chordata</taxon>
        <taxon>Craniata</taxon>
        <taxon>Vertebrata</taxon>
        <taxon>Euteleostomi</taxon>
        <taxon>Actinopterygii</taxon>
        <taxon>Neopterygii</taxon>
        <taxon>Teleostei</taxon>
        <taxon>Ostariophysi</taxon>
        <taxon>Siluriformes</taxon>
        <taxon>Pangasiidae</taxon>
        <taxon>Pangasianodon</taxon>
    </lineage>
</organism>
<accession>A0ACC5WGW8</accession>
<keyword evidence="2" id="KW-1185">Reference proteome</keyword>
<name>A0ACC5WGW8_PANGG</name>
<evidence type="ECO:0000313" key="2">
    <source>
        <dbReference type="Proteomes" id="UP000829447"/>
    </source>
</evidence>
<dbReference type="EMBL" id="CM040457">
    <property type="protein sequence ID" value="MCI4377946.1"/>
    <property type="molecule type" value="Genomic_DNA"/>
</dbReference>
<sequence length="585" mass="66114">MYFIWLVSFILTTAKVALAQADIQVNCGKDSVVVTWKVTETPFKLLLGDCFPSKFSPTADGGGQAVFRYHFSDCLFRQKETPEELIYENELTFWPLIKSNSAPRVYPIKCVSERPFPVVKPVLGVLRGQGELTFHMGLLNDDLSGPALSNSFPLGSFINIWASVAQQAHQSLMLYLEECVASNTLALEPQSWTYPIITNKGCLVDGKTGSSRFLPRNQSSSLVLQLQTFRFAAEQEVFIHCKLAVWDPEDFNEENKACNYNKSTGKWELLDDPFQDDLCRCCDSSADCSHMQGSHSEPQGPAQTFQYTTGLLQTGTVWLYKENCASEQFVQPHIPIAWCFFGEGMDWFHCNNCFLRRGNNFVVSSCGHVLCESCIKPNHCCVCQSSCSYLPISDQMKPQEQMFFKDPISIIHTRLERIAQIATFQRKQKERVIAFHKHKFVEMERRLKEVSEQCHRQVSELRKENAELKKPLSQRRVSPGTFKANGIPRMTLPVAVTSPVTPRSRTVSHPGSGEPMERFRHFRPSMASPLDSATSVSSLSSLNEHGFRTPTSVTTPMRSDHVTPNMFQFQLLPGATFQSPQPWNV</sequence>
<gene>
    <name evidence="1" type="ORF">PGIGA_G00209280</name>
</gene>
<comment type="caution">
    <text evidence="1">The sequence shown here is derived from an EMBL/GenBank/DDBJ whole genome shotgun (WGS) entry which is preliminary data.</text>
</comment>
<protein>
    <submittedName>
        <fullName evidence="1">Uncharacterized protein</fullName>
    </submittedName>
</protein>
<reference evidence="1 2" key="1">
    <citation type="journal article" date="2022" name="bioRxiv">
        <title>An ancient truncated duplication of the anti-Mullerian hormone receptor type 2 gene is a potential conserved master sex determinant in the Pangasiidae catfish family.</title>
        <authorList>
            <person name="Wen M."/>
            <person name="Pan Q."/>
            <person name="Jouanno E."/>
            <person name="Montfort J."/>
            <person name="Zahm M."/>
            <person name="Cabau C."/>
            <person name="Klopp C."/>
            <person name="Iampietro C."/>
            <person name="Roques C."/>
            <person name="Bouchez O."/>
            <person name="Castinel A."/>
            <person name="Donnadieu C."/>
            <person name="Parrinello H."/>
            <person name="Poncet C."/>
            <person name="Belmonte E."/>
            <person name="Gautier V."/>
            <person name="Avarre J.-C."/>
            <person name="Dugue R."/>
            <person name="Gustiano R."/>
            <person name="Ha T.T.T."/>
            <person name="Campet M."/>
            <person name="Sriphairoj K."/>
            <person name="Ribolli J."/>
            <person name="de Almeida F.L."/>
            <person name="Desvignes T."/>
            <person name="Postlethwait J.H."/>
            <person name="Bucao C.F."/>
            <person name="Robinson-Rechavi M."/>
            <person name="Bobe J."/>
            <person name="Herpin A."/>
            <person name="Guiguen Y."/>
        </authorList>
    </citation>
    <scope>NUCLEOTIDE SEQUENCE [LARGE SCALE GENOMIC DNA]</scope>
    <source>
        <strain evidence="1">YG-Dec2019</strain>
    </source>
</reference>
<dbReference type="Proteomes" id="UP000829447">
    <property type="component" value="Linkage Group LG4"/>
</dbReference>
<proteinExistence type="predicted"/>
<evidence type="ECO:0000313" key="1">
    <source>
        <dbReference type="EMBL" id="MCI4377946.1"/>
    </source>
</evidence>